<dbReference type="InterPro" id="IPR048228">
    <property type="entry name" value="HelD_bacillota"/>
</dbReference>
<dbReference type="Proteomes" id="UP000215137">
    <property type="component" value="Chromosome"/>
</dbReference>
<keyword evidence="1 5" id="KW-0547">Nucleotide-binding</keyword>
<dbReference type="AlphaFoldDB" id="A0A248TNP3"/>
<dbReference type="PANTHER" id="PTHR11070">
    <property type="entry name" value="UVRD / RECB / PCRA DNA HELICASE FAMILY MEMBER"/>
    <property type="match status" value="1"/>
</dbReference>
<dbReference type="InterPro" id="IPR000212">
    <property type="entry name" value="DNA_helicase_UvrD/REP"/>
</dbReference>
<accession>A0A248TNP3</accession>
<evidence type="ECO:0000256" key="3">
    <source>
        <dbReference type="ARBA" id="ARBA00022806"/>
    </source>
</evidence>
<dbReference type="InterPro" id="IPR027417">
    <property type="entry name" value="P-loop_NTPase"/>
</dbReference>
<dbReference type="NCBIfam" id="NF041464">
    <property type="entry name" value="HelD_BACSU"/>
    <property type="match status" value="1"/>
</dbReference>
<evidence type="ECO:0000313" key="8">
    <source>
        <dbReference type="Proteomes" id="UP000215137"/>
    </source>
</evidence>
<dbReference type="GO" id="GO:0043138">
    <property type="term" value="F:3'-5' DNA helicase activity"/>
    <property type="evidence" value="ECO:0007669"/>
    <property type="project" value="TreeGrafter"/>
</dbReference>
<dbReference type="InterPro" id="IPR014016">
    <property type="entry name" value="UvrD-like_ATP-bd"/>
</dbReference>
<evidence type="ECO:0000256" key="5">
    <source>
        <dbReference type="PROSITE-ProRule" id="PRU00560"/>
    </source>
</evidence>
<dbReference type="Gene3D" id="3.40.50.300">
    <property type="entry name" value="P-loop containing nucleotide triphosphate hydrolases"/>
    <property type="match status" value="2"/>
</dbReference>
<protein>
    <recommendedName>
        <fullName evidence="6">UvrD-like helicase ATP-binding domain-containing protein</fullName>
    </recommendedName>
</protein>
<evidence type="ECO:0000256" key="2">
    <source>
        <dbReference type="ARBA" id="ARBA00022801"/>
    </source>
</evidence>
<dbReference type="Pfam" id="PF13538">
    <property type="entry name" value="UvrD_C_2"/>
    <property type="match status" value="1"/>
</dbReference>
<dbReference type="EMBL" id="CP022983">
    <property type="protein sequence ID" value="ASV69782.1"/>
    <property type="molecule type" value="Genomic_DNA"/>
</dbReference>
<name>A0A248TNP3_9BACI</name>
<gene>
    <name evidence="7" type="ORF">CKF48_22225</name>
</gene>
<dbReference type="SUPFAM" id="SSF52540">
    <property type="entry name" value="P-loop containing nucleoside triphosphate hydrolases"/>
    <property type="match status" value="1"/>
</dbReference>
<proteinExistence type="predicted"/>
<dbReference type="GO" id="GO:0005829">
    <property type="term" value="C:cytosol"/>
    <property type="evidence" value="ECO:0007669"/>
    <property type="project" value="TreeGrafter"/>
</dbReference>
<dbReference type="RefSeq" id="WP_095373346.1">
    <property type="nucleotide sequence ID" value="NZ_CP022983.1"/>
</dbReference>
<dbReference type="GO" id="GO:0005524">
    <property type="term" value="F:ATP binding"/>
    <property type="evidence" value="ECO:0007669"/>
    <property type="project" value="UniProtKB-UniRule"/>
</dbReference>
<evidence type="ECO:0000256" key="1">
    <source>
        <dbReference type="ARBA" id="ARBA00022741"/>
    </source>
</evidence>
<dbReference type="InterPro" id="IPR027785">
    <property type="entry name" value="UvrD-like_helicase_C"/>
</dbReference>
<feature type="domain" description="UvrD-like helicase ATP-binding" evidence="6">
    <location>
        <begin position="207"/>
        <end position="586"/>
    </location>
</feature>
<feature type="binding site" evidence="5">
    <location>
        <begin position="228"/>
        <end position="235"/>
    </location>
    <ligand>
        <name>ATP</name>
        <dbReference type="ChEBI" id="CHEBI:30616"/>
    </ligand>
</feature>
<dbReference type="GO" id="GO:0003677">
    <property type="term" value="F:DNA binding"/>
    <property type="evidence" value="ECO:0007669"/>
    <property type="project" value="InterPro"/>
</dbReference>
<dbReference type="KEGG" id="bko:CKF48_22225"/>
<dbReference type="GO" id="GO:0016787">
    <property type="term" value="F:hydrolase activity"/>
    <property type="evidence" value="ECO:0007669"/>
    <property type="project" value="UniProtKB-UniRule"/>
</dbReference>
<evidence type="ECO:0000313" key="7">
    <source>
        <dbReference type="EMBL" id="ASV69782.1"/>
    </source>
</evidence>
<dbReference type="Pfam" id="PF00580">
    <property type="entry name" value="UvrD-helicase"/>
    <property type="match status" value="1"/>
</dbReference>
<keyword evidence="8" id="KW-1185">Reference proteome</keyword>
<dbReference type="GO" id="GO:0000725">
    <property type="term" value="P:recombinational repair"/>
    <property type="evidence" value="ECO:0007669"/>
    <property type="project" value="TreeGrafter"/>
</dbReference>
<keyword evidence="2 5" id="KW-0378">Hydrolase</keyword>
<evidence type="ECO:0000256" key="4">
    <source>
        <dbReference type="ARBA" id="ARBA00022840"/>
    </source>
</evidence>
<keyword evidence="3 5" id="KW-0347">Helicase</keyword>
<keyword evidence="4 5" id="KW-0067">ATP-binding</keyword>
<sequence>MQERQEEQKRVDRIIHEVIKKQVAYIENRDHVQKDVKQLKTGFWDDVTVNLEEMDDVIETFQSVKQQAELLGERERRMGMLDQYVNILSKQKDSPYFGRIDFKEDGEEKESIYIGVASLMDENDEQFLIYDWRSPVASMYYDYTPGKAKYDTPYETIMGEMLLKRQFIIKKGKIEGLFDTGLTIGDSVLQEVLGGHANAQMKSIVATIQKQQNAIIRNVKDDLIIVQGVAGSGKTSAALQRIAYLLYHYRKSLHAENIMLFSPNPLFNSYVSQVLPELGEKNMKQDTFWHFIQSKYDAKLTIETPLDQLEFLLQENDSSEKRVQEIENKSSLSYKSSMDQYISHLLIEGMIFRDITFHNEKWLTVDEIGEKFYSYESNISIANRLQLIQEWILSIIKKKEKAERKKAWVENEVELLDKEDYLQAYKKAQQIDNDGFMQPEVEQAYLMKMVVKRRLKPLRKQIKSFYFVDILAMYVEFLRTSNKDDSGLEATVSGDMLYEDVVPYLYLKQQLLKEDGHTSVRHIFIDEAQDYSPFHFAYLKELFPHSKWTLLGDVNQTIHFHADNQSVLFSNEKATVYQLRQSYRSTKEITTFTSSLLLNNEDIIPFNRSGEKPVIKNVDEKEALTILIDVVRRSVSLGHETIAIIARSASQSEECYRQLFPHFNNVNLIHQKTTEFQKGITIIPSYLAKGIEFDAVVIPDGEQYKKERDRFLFYTVCTRAMHQLVILQKSQTNPFINGANVHTYESIL</sequence>
<dbReference type="PANTHER" id="PTHR11070:SF17">
    <property type="entry name" value="DNA HELICASE IV"/>
    <property type="match status" value="1"/>
</dbReference>
<organism evidence="7 8">
    <name type="scientific">Cytobacillus kochii</name>
    <dbReference type="NCBI Taxonomy" id="859143"/>
    <lineage>
        <taxon>Bacteria</taxon>
        <taxon>Bacillati</taxon>
        <taxon>Bacillota</taxon>
        <taxon>Bacilli</taxon>
        <taxon>Bacillales</taxon>
        <taxon>Bacillaceae</taxon>
        <taxon>Cytobacillus</taxon>
    </lineage>
</organism>
<dbReference type="PROSITE" id="PS51198">
    <property type="entry name" value="UVRD_HELICASE_ATP_BIND"/>
    <property type="match status" value="1"/>
</dbReference>
<evidence type="ECO:0000259" key="6">
    <source>
        <dbReference type="PROSITE" id="PS51198"/>
    </source>
</evidence>
<reference evidence="7 8" key="1">
    <citation type="submission" date="2017-08" db="EMBL/GenBank/DDBJ databases">
        <title>Complete Genome Sequence of Bacillus kochii Oregon-R-modENCODE STRAIN BDGP4, isolated from Drosophila melanogaster gut.</title>
        <authorList>
            <person name="Wan K.H."/>
            <person name="Yu C."/>
            <person name="Park S."/>
            <person name="Hammonds A.S."/>
            <person name="Booth B.W."/>
            <person name="Celniker S.E."/>
        </authorList>
    </citation>
    <scope>NUCLEOTIDE SEQUENCE [LARGE SCALE GENOMIC DNA]</scope>
    <source>
        <strain evidence="7 8">BDGP4</strain>
    </source>
</reference>
<dbReference type="OrthoDB" id="9787585at2"/>